<dbReference type="InterPro" id="IPR050345">
    <property type="entry name" value="Aliph_Amidase/BUP"/>
</dbReference>
<name>A0ABY2SI79_9HYPH</name>
<dbReference type="PROSITE" id="PS01227">
    <property type="entry name" value="UPF0012"/>
    <property type="match status" value="1"/>
</dbReference>
<dbReference type="InterPro" id="IPR001110">
    <property type="entry name" value="UPF0012_CS"/>
</dbReference>
<dbReference type="InterPro" id="IPR003010">
    <property type="entry name" value="C-N_Hydrolase"/>
</dbReference>
<keyword evidence="5" id="KW-1185">Reference proteome</keyword>
<dbReference type="Pfam" id="PF00795">
    <property type="entry name" value="CN_hydrolase"/>
    <property type="match status" value="1"/>
</dbReference>
<dbReference type="SUPFAM" id="SSF56317">
    <property type="entry name" value="Carbon-nitrogen hydrolase"/>
    <property type="match status" value="1"/>
</dbReference>
<comment type="caution">
    <text evidence="4">The sequence shown here is derived from an EMBL/GenBank/DDBJ whole genome shotgun (WGS) entry which is preliminary data.</text>
</comment>
<evidence type="ECO:0000313" key="4">
    <source>
        <dbReference type="EMBL" id="TKI04233.1"/>
    </source>
</evidence>
<reference evidence="4 5" key="1">
    <citation type="submission" date="2019-04" db="EMBL/GenBank/DDBJ databases">
        <authorList>
            <person name="Li M."/>
            <person name="Gao C."/>
        </authorList>
    </citation>
    <scope>NUCLEOTIDE SEQUENCE [LARGE SCALE GENOMIC DNA]</scope>
    <source>
        <strain evidence="4 5">BGMRC 2031</strain>
    </source>
</reference>
<proteinExistence type="inferred from homology"/>
<dbReference type="EMBL" id="SZPQ01000031">
    <property type="protein sequence ID" value="TKI04233.1"/>
    <property type="molecule type" value="Genomic_DNA"/>
</dbReference>
<evidence type="ECO:0000256" key="1">
    <source>
        <dbReference type="ARBA" id="ARBA00010613"/>
    </source>
</evidence>
<feature type="domain" description="CN hydrolase" evidence="3">
    <location>
        <begin position="1"/>
        <end position="237"/>
    </location>
</feature>
<keyword evidence="2" id="KW-0378">Hydrolase</keyword>
<dbReference type="Gene3D" id="3.60.110.10">
    <property type="entry name" value="Carbon-nitrogen hydrolase"/>
    <property type="match status" value="1"/>
</dbReference>
<dbReference type="PROSITE" id="PS50263">
    <property type="entry name" value="CN_HYDROLASE"/>
    <property type="match status" value="1"/>
</dbReference>
<dbReference type="InterPro" id="IPR036526">
    <property type="entry name" value="C-N_Hydrolase_sf"/>
</dbReference>
<organism evidence="4 5">
    <name type="scientific">Martelella alba</name>
    <dbReference type="NCBI Taxonomy" id="2590451"/>
    <lineage>
        <taxon>Bacteria</taxon>
        <taxon>Pseudomonadati</taxon>
        <taxon>Pseudomonadota</taxon>
        <taxon>Alphaproteobacteria</taxon>
        <taxon>Hyphomicrobiales</taxon>
        <taxon>Aurantimonadaceae</taxon>
        <taxon>Martelella</taxon>
    </lineage>
</organism>
<gene>
    <name evidence="4" type="ORF">FCN80_18645</name>
</gene>
<dbReference type="PANTHER" id="PTHR43674">
    <property type="entry name" value="NITRILASE C965.09-RELATED"/>
    <property type="match status" value="1"/>
</dbReference>
<evidence type="ECO:0000313" key="5">
    <source>
        <dbReference type="Proteomes" id="UP000305202"/>
    </source>
</evidence>
<evidence type="ECO:0000256" key="2">
    <source>
        <dbReference type="ARBA" id="ARBA00022801"/>
    </source>
</evidence>
<comment type="similarity">
    <text evidence="1">Belongs to the carbon-nitrogen hydrolase superfamily. NIT1/NIT2 family.</text>
</comment>
<accession>A0ABY2SI79</accession>
<dbReference type="Proteomes" id="UP000305202">
    <property type="component" value="Unassembled WGS sequence"/>
</dbReference>
<dbReference type="RefSeq" id="WP_136991673.1">
    <property type="nucleotide sequence ID" value="NZ_SZPQ01000031.1"/>
</dbReference>
<sequence length="262" mass="28113">MKLGIAQITGAPADETDIVEWVASAMAGLPDADLIVLPELALCGYDDPERIRRMALDKKGPTLQSLGALAGKKRQALAFGYAERDAAANTLHNAVRVIDGQGRILADYRKIHLWSGYETTLFAPGDGFAGFALGGMRFGLAICYDLDFPEMTRIQAIDGMDCLLCVSATTKGYDVVPRHVVPARAYENGCFVIFANRGDNTGLFPCIGQSRIAGPDGAIIAAVPGEGAALIAGDIDPAFLANWRRTHPYLAERRIRSDFSPV</sequence>
<protein>
    <recommendedName>
        <fullName evidence="3">CN hydrolase domain-containing protein</fullName>
    </recommendedName>
</protein>
<evidence type="ECO:0000259" key="3">
    <source>
        <dbReference type="PROSITE" id="PS50263"/>
    </source>
</evidence>
<dbReference type="PANTHER" id="PTHR43674:SF2">
    <property type="entry name" value="BETA-UREIDOPROPIONASE"/>
    <property type="match status" value="1"/>
</dbReference>